<dbReference type="OrthoDB" id="1639410at2"/>
<keyword evidence="2" id="KW-1185">Reference proteome</keyword>
<protein>
    <submittedName>
        <fullName evidence="1">TIGR02677 family protein</fullName>
    </submittedName>
</protein>
<dbReference type="NCBIfam" id="TIGR02677">
    <property type="entry name" value="TIGR02677 family protein"/>
    <property type="match status" value="1"/>
</dbReference>
<dbReference type="RefSeq" id="WP_089967641.1">
    <property type="nucleotide sequence ID" value="NZ_FNJM01000003.1"/>
</dbReference>
<evidence type="ECO:0000313" key="2">
    <source>
        <dbReference type="Proteomes" id="UP000198597"/>
    </source>
</evidence>
<dbReference type="AlphaFoldDB" id="A0A1H0R3F1"/>
<dbReference type="STRING" id="94869.SAMN04488529_10311"/>
<dbReference type="InterPro" id="IPR013493">
    <property type="entry name" value="CHP02677"/>
</dbReference>
<evidence type="ECO:0000313" key="1">
    <source>
        <dbReference type="EMBL" id="SDP24052.1"/>
    </source>
</evidence>
<gene>
    <name evidence="1" type="ORF">SAMN04488529_10311</name>
</gene>
<dbReference type="EMBL" id="FNJM01000003">
    <property type="protein sequence ID" value="SDP24052.1"/>
    <property type="molecule type" value="Genomic_DNA"/>
</dbReference>
<accession>A0A1H0R3F1</accession>
<proteinExistence type="predicted"/>
<name>A0A1H0R3F1_9CLOT</name>
<organism evidence="1 2">
    <name type="scientific">Clostridium gasigenes</name>
    <dbReference type="NCBI Taxonomy" id="94869"/>
    <lineage>
        <taxon>Bacteria</taxon>
        <taxon>Bacillati</taxon>
        <taxon>Bacillota</taxon>
        <taxon>Clostridia</taxon>
        <taxon>Eubacteriales</taxon>
        <taxon>Clostridiaceae</taxon>
        <taxon>Clostridium</taxon>
    </lineage>
</organism>
<dbReference type="Proteomes" id="UP000198597">
    <property type="component" value="Unassembled WGS sequence"/>
</dbReference>
<reference evidence="1 2" key="1">
    <citation type="submission" date="2016-10" db="EMBL/GenBank/DDBJ databases">
        <authorList>
            <person name="de Groot N.N."/>
        </authorList>
    </citation>
    <scope>NUCLEOTIDE SEQUENCE [LARGE SCALE GENOMIC DNA]</scope>
    <source>
        <strain evidence="1 2">DSM 12272</strain>
    </source>
</reference>
<dbReference type="Pfam" id="PF09660">
    <property type="entry name" value="DUF2397"/>
    <property type="match status" value="1"/>
</dbReference>
<sequence>MISTNVRKRVTEVNYLNTDNTWRYRNIIRIAYINYEKMKYWLYAEEIYDEIINVQGFNSYTLDNLKGDLEALKSWGNFAAIQDTKRTTTIEEFKNRKFRYQISYATIELERTLIKIEAASDGMRGSLEISLIERFRDTLKKLEKIEINNNGKDLFSLWEMLNRDFKHLNENYQDYISKFFNPKTEELLKTTEFLIYKESFIKYLREFIKGIQINVPQIQKSIEILEEDTERLDLCIKKIVKYEKNTIALNADYNENARYEINAGRYMSMKEWFVAIKGRTPMGEQILESTNGIIRKITRYALQITEINYGGGNRLVDYRKLAQIFNNTKNIEEAHKLSSLVFGVFNTRHIVCNTERETESINSSIFEENPTVVTITPSRRDYGRKTASTAIVKNKSEEKNKKGIEVLEKRKKEEELIESYIKDNKLIFRNLAGISKEERIIFLTWLSKSINDKSNSWIRNEYGKSYKIVNLKPKDNIKINCEDGDFTMPDYEIVFK</sequence>